<dbReference type="EMBL" id="MU007065">
    <property type="protein sequence ID" value="KAF2426298.1"/>
    <property type="molecule type" value="Genomic_DNA"/>
</dbReference>
<comment type="caution">
    <text evidence="2">The sequence shown here is derived from an EMBL/GenBank/DDBJ whole genome shotgun (WGS) entry which is preliminary data.</text>
</comment>
<gene>
    <name evidence="2" type="ORF">EJ08DRAFT_681334</name>
</gene>
<feature type="chain" id="PRO_5040301247" evidence="1">
    <location>
        <begin position="23"/>
        <end position="216"/>
    </location>
</feature>
<evidence type="ECO:0000313" key="2">
    <source>
        <dbReference type="EMBL" id="KAF2426298.1"/>
    </source>
</evidence>
<reference evidence="2" key="1">
    <citation type="journal article" date="2020" name="Stud. Mycol.">
        <title>101 Dothideomycetes genomes: a test case for predicting lifestyles and emergence of pathogens.</title>
        <authorList>
            <person name="Haridas S."/>
            <person name="Albert R."/>
            <person name="Binder M."/>
            <person name="Bloem J."/>
            <person name="Labutti K."/>
            <person name="Salamov A."/>
            <person name="Andreopoulos B."/>
            <person name="Baker S."/>
            <person name="Barry K."/>
            <person name="Bills G."/>
            <person name="Bluhm B."/>
            <person name="Cannon C."/>
            <person name="Castanera R."/>
            <person name="Culley D."/>
            <person name="Daum C."/>
            <person name="Ezra D."/>
            <person name="Gonzalez J."/>
            <person name="Henrissat B."/>
            <person name="Kuo A."/>
            <person name="Liang C."/>
            <person name="Lipzen A."/>
            <person name="Lutzoni F."/>
            <person name="Magnuson J."/>
            <person name="Mondo S."/>
            <person name="Nolan M."/>
            <person name="Ohm R."/>
            <person name="Pangilinan J."/>
            <person name="Park H.-J."/>
            <person name="Ramirez L."/>
            <person name="Alfaro M."/>
            <person name="Sun H."/>
            <person name="Tritt A."/>
            <person name="Yoshinaga Y."/>
            <person name="Zwiers L.-H."/>
            <person name="Turgeon B."/>
            <person name="Goodwin S."/>
            <person name="Spatafora J."/>
            <person name="Crous P."/>
            <person name="Grigoriev I."/>
        </authorList>
    </citation>
    <scope>NUCLEOTIDE SEQUENCE</scope>
    <source>
        <strain evidence="2">CBS 130266</strain>
    </source>
</reference>
<accession>A0A9P4NKW4</accession>
<dbReference type="Proteomes" id="UP000800235">
    <property type="component" value="Unassembled WGS sequence"/>
</dbReference>
<evidence type="ECO:0000256" key="1">
    <source>
        <dbReference type="SAM" id="SignalP"/>
    </source>
</evidence>
<name>A0A9P4NKW4_9PEZI</name>
<keyword evidence="1" id="KW-0732">Signal</keyword>
<feature type="signal peptide" evidence="1">
    <location>
        <begin position="1"/>
        <end position="22"/>
    </location>
</feature>
<keyword evidence="3" id="KW-1185">Reference proteome</keyword>
<protein>
    <submittedName>
        <fullName evidence="2">Uncharacterized protein</fullName>
    </submittedName>
</protein>
<sequence>MRVSPLTSLSALALTTSPMVLQTPPDLDRAIARIDHGLQKRQPQPIYVDLCREFYFEDCYRFEFWSFAGIGPGGGCQNLPSDLFNGPQGLSSIQFIDNVDYCHVYRTKLCQDIANPLLIEHDTPDMRITEGWGDWDNVGVMSPEGSVVLMKCAGIFRVRNKTRPIAGVGQICSRAVLFRDVQSTEVLKGSADRQLKAFGHLPFHLVSFKTNDSLVE</sequence>
<proteinExistence type="predicted"/>
<evidence type="ECO:0000313" key="3">
    <source>
        <dbReference type="Proteomes" id="UP000800235"/>
    </source>
</evidence>
<organism evidence="2 3">
    <name type="scientific">Tothia fuscella</name>
    <dbReference type="NCBI Taxonomy" id="1048955"/>
    <lineage>
        <taxon>Eukaryota</taxon>
        <taxon>Fungi</taxon>
        <taxon>Dikarya</taxon>
        <taxon>Ascomycota</taxon>
        <taxon>Pezizomycotina</taxon>
        <taxon>Dothideomycetes</taxon>
        <taxon>Pleosporomycetidae</taxon>
        <taxon>Venturiales</taxon>
        <taxon>Cylindrosympodiaceae</taxon>
        <taxon>Tothia</taxon>
    </lineage>
</organism>
<dbReference type="AlphaFoldDB" id="A0A9P4NKW4"/>